<dbReference type="GO" id="GO:0004497">
    <property type="term" value="F:monooxygenase activity"/>
    <property type="evidence" value="ECO:0007669"/>
    <property type="project" value="UniProtKB-KW"/>
</dbReference>
<keyword evidence="2 4" id="KW-0503">Monooxygenase</keyword>
<protein>
    <submittedName>
        <fullName evidence="4">Monooxygenase</fullName>
    </submittedName>
</protein>
<accession>A0A1T3P3L6</accession>
<dbReference type="PRINTS" id="PR00420">
    <property type="entry name" value="RNGMNOXGNASE"/>
</dbReference>
<feature type="domain" description="FAD-binding" evidence="3">
    <location>
        <begin position="7"/>
        <end position="343"/>
    </location>
</feature>
<evidence type="ECO:0000313" key="5">
    <source>
        <dbReference type="Proteomes" id="UP000190037"/>
    </source>
</evidence>
<evidence type="ECO:0000259" key="3">
    <source>
        <dbReference type="Pfam" id="PF01494"/>
    </source>
</evidence>
<dbReference type="AlphaFoldDB" id="A0A1T3P3L6"/>
<organism evidence="4 5">
    <name type="scientific">Embleya scabrispora</name>
    <dbReference type="NCBI Taxonomy" id="159449"/>
    <lineage>
        <taxon>Bacteria</taxon>
        <taxon>Bacillati</taxon>
        <taxon>Actinomycetota</taxon>
        <taxon>Actinomycetes</taxon>
        <taxon>Kitasatosporales</taxon>
        <taxon>Streptomycetaceae</taxon>
        <taxon>Embleya</taxon>
    </lineage>
</organism>
<proteinExistence type="predicted"/>
<dbReference type="GO" id="GO:0071949">
    <property type="term" value="F:FAD binding"/>
    <property type="evidence" value="ECO:0007669"/>
    <property type="project" value="InterPro"/>
</dbReference>
<comment type="caution">
    <text evidence="4">The sequence shown here is derived from an EMBL/GenBank/DDBJ whole genome shotgun (WGS) entry which is preliminary data.</text>
</comment>
<dbReference type="SUPFAM" id="SSF51905">
    <property type="entry name" value="FAD/NAD(P)-binding domain"/>
    <property type="match status" value="1"/>
</dbReference>
<keyword evidence="1" id="KW-0560">Oxidoreductase</keyword>
<reference evidence="4 5" key="1">
    <citation type="submission" date="2017-03" db="EMBL/GenBank/DDBJ databases">
        <title>Draft genome sequence of Streptomyces scabrisporus NF3, endophyte isolated from Amphipterygium adstringens.</title>
        <authorList>
            <person name="Vazquez M."/>
            <person name="Ceapa C.D."/>
            <person name="Rodriguez Luna D."/>
            <person name="Sanchez Esquivel S."/>
        </authorList>
    </citation>
    <scope>NUCLEOTIDE SEQUENCE [LARGE SCALE GENOMIC DNA]</scope>
    <source>
        <strain evidence="4 5">NF3</strain>
    </source>
</reference>
<dbReference type="Pfam" id="PF01494">
    <property type="entry name" value="FAD_binding_3"/>
    <property type="match status" value="1"/>
</dbReference>
<dbReference type="InterPro" id="IPR050493">
    <property type="entry name" value="FAD-dep_Monooxygenase_BioMet"/>
</dbReference>
<dbReference type="PANTHER" id="PTHR13789">
    <property type="entry name" value="MONOOXYGENASE"/>
    <property type="match status" value="1"/>
</dbReference>
<dbReference type="PANTHER" id="PTHR13789:SF309">
    <property type="entry name" value="PUTATIVE (AFU_ORTHOLOGUE AFUA_6G14510)-RELATED"/>
    <property type="match status" value="1"/>
</dbReference>
<dbReference type="EMBL" id="MWQN01000001">
    <property type="protein sequence ID" value="OPC83687.1"/>
    <property type="molecule type" value="Genomic_DNA"/>
</dbReference>
<dbReference type="RefSeq" id="WP_078977978.1">
    <property type="nucleotide sequence ID" value="NZ_MWQN01000001.1"/>
</dbReference>
<sequence length="401" mass="41834">MSVPKPEAIVVGAGPGGLAAATALHRKGWSVVVLERSATLEPIGAAIAIAPNGLRALDTIDAGVPLRACAAIRGAATLRRPDGRVLAPTSGEAFTARFGEPMVLAARAELMRVLLAGLPADALRTGTTVLTVTPGDADRRATVSTADETLTADLVVAADGIRSPIRRAVFPEHPGPRYAGFTTWRAIVPAMDITPGETWGRGLVFGAMPLADGRVYWYATANRPAGATHGDAAGERAELLRLYRDFHEPVGDLIAAAPAEHILHLDVHEMATPLPAHHRGRVVLIGDAAHAMTPNLGQGGNQALEDAIELADVLSGATASAVVDALPGYSRRRVARTSAVVRKSRRIGAMAQWHGRGAVAVRDTLLRVAGRVAPDAALRPLDPVLAWRPPTGAAVSTRAEV</sequence>
<dbReference type="InterPro" id="IPR036188">
    <property type="entry name" value="FAD/NAD-bd_sf"/>
</dbReference>
<keyword evidence="5" id="KW-1185">Reference proteome</keyword>
<dbReference type="InterPro" id="IPR002938">
    <property type="entry name" value="FAD-bd"/>
</dbReference>
<evidence type="ECO:0000313" key="4">
    <source>
        <dbReference type="EMBL" id="OPC83687.1"/>
    </source>
</evidence>
<name>A0A1T3P3L6_9ACTN</name>
<evidence type="ECO:0000256" key="1">
    <source>
        <dbReference type="ARBA" id="ARBA00023002"/>
    </source>
</evidence>
<evidence type="ECO:0000256" key="2">
    <source>
        <dbReference type="ARBA" id="ARBA00023033"/>
    </source>
</evidence>
<dbReference type="Proteomes" id="UP000190037">
    <property type="component" value="Unassembled WGS sequence"/>
</dbReference>
<gene>
    <name evidence="4" type="ORF">B4N89_24560</name>
</gene>
<dbReference type="STRING" id="159449.B4N89_24560"/>
<dbReference type="OrthoDB" id="4568714at2"/>
<dbReference type="Gene3D" id="3.50.50.60">
    <property type="entry name" value="FAD/NAD(P)-binding domain"/>
    <property type="match status" value="1"/>
</dbReference>